<sequence length="142" mass="15345">MSEDRAERAKEYFYSGFNCAQSVAMALSDLSGLPTDTLKAVSAPFGGGVARSRQLCGAVSGMLMSIGAAHPDYSKAEIYSVSRQAMDEFSERFGTMTCAELLKDVEADSSPLPSERTAKYYAERPCAEIVAFAAKIAEKYLK</sequence>
<gene>
    <name evidence="1" type="ORF">IAB05_01305</name>
</gene>
<reference evidence="1" key="2">
    <citation type="journal article" date="2021" name="PeerJ">
        <title>Extensive microbial diversity within the chicken gut microbiome revealed by metagenomics and culture.</title>
        <authorList>
            <person name="Gilroy R."/>
            <person name="Ravi A."/>
            <person name="Getino M."/>
            <person name="Pursley I."/>
            <person name="Horton D.L."/>
            <person name="Alikhan N.F."/>
            <person name="Baker D."/>
            <person name="Gharbi K."/>
            <person name="Hall N."/>
            <person name="Watson M."/>
            <person name="Adriaenssens E.M."/>
            <person name="Foster-Nyarko E."/>
            <person name="Jarju S."/>
            <person name="Secka A."/>
            <person name="Antonio M."/>
            <person name="Oren A."/>
            <person name="Chaudhuri R.R."/>
            <person name="La Ragione R."/>
            <person name="Hildebrand F."/>
            <person name="Pallen M.J."/>
        </authorList>
    </citation>
    <scope>NUCLEOTIDE SEQUENCE</scope>
    <source>
        <strain evidence="1">18911</strain>
    </source>
</reference>
<protein>
    <submittedName>
        <fullName evidence="1">C_GCAxxG_C_C family protein</fullName>
    </submittedName>
</protein>
<name>A0A9D1SHN8_9FIRM</name>
<dbReference type="NCBIfam" id="TIGR01909">
    <property type="entry name" value="C_GCAxxG_C_C"/>
    <property type="match status" value="1"/>
</dbReference>
<dbReference type="Pfam" id="PF09719">
    <property type="entry name" value="C_GCAxxG_C_C"/>
    <property type="match status" value="1"/>
</dbReference>
<dbReference type="Proteomes" id="UP000824094">
    <property type="component" value="Unassembled WGS sequence"/>
</dbReference>
<proteinExistence type="predicted"/>
<accession>A0A9D1SHN8</accession>
<dbReference type="AlphaFoldDB" id="A0A9D1SHN8"/>
<organism evidence="1 2">
    <name type="scientific">Candidatus Stercoripulliclostridium merdigallinarum</name>
    <dbReference type="NCBI Taxonomy" id="2840951"/>
    <lineage>
        <taxon>Bacteria</taxon>
        <taxon>Bacillati</taxon>
        <taxon>Bacillota</taxon>
        <taxon>Clostridia</taxon>
        <taxon>Eubacteriales</taxon>
        <taxon>Candidatus Stercoripulliclostridium</taxon>
    </lineage>
</organism>
<comment type="caution">
    <text evidence="1">The sequence shown here is derived from an EMBL/GenBank/DDBJ whole genome shotgun (WGS) entry which is preliminary data.</text>
</comment>
<evidence type="ECO:0000313" key="1">
    <source>
        <dbReference type="EMBL" id="HIU60007.1"/>
    </source>
</evidence>
<evidence type="ECO:0000313" key="2">
    <source>
        <dbReference type="Proteomes" id="UP000824094"/>
    </source>
</evidence>
<reference evidence="1" key="1">
    <citation type="submission" date="2020-10" db="EMBL/GenBank/DDBJ databases">
        <authorList>
            <person name="Gilroy R."/>
        </authorList>
    </citation>
    <scope>NUCLEOTIDE SEQUENCE</scope>
    <source>
        <strain evidence="1">18911</strain>
    </source>
</reference>
<dbReference type="InterPro" id="IPR010181">
    <property type="entry name" value="CGCAxxGCC_motif"/>
</dbReference>
<dbReference type="EMBL" id="DVNF01000042">
    <property type="protein sequence ID" value="HIU60007.1"/>
    <property type="molecule type" value="Genomic_DNA"/>
</dbReference>